<dbReference type="STRING" id="29563.SAMN02983006_01359"/>
<sequence length="359" mass="41820">MEKTNSELNSLENRVFRVILFFIVGLSSINIVSNTIIGFNQIVNLKWAILDIFSFFLIYKERFNKYSIAKLRFYYFFVVVFIFLPLGWFQSGGSKNNGLAYVFLILTAISILFKDKRLRNTLVTILILMFILVISLEYKLPQLLTNYSASYQFHDRLIQIPLLLLANYYLLQKFAMAYEEEKEKLNHYSSELKKANDKLKYLASRDTLTKLYNRRAFDQEIKSIFINQSHRGKAISLILFDIDDFKSINDNYGHDIGDQVIIRLAELLKLDMPANSFISRWGGDEFAIIYSADLVKAEFYIKNLIYRIKILQSDELPFITISAGITELKSTDNIKSLFKRADNILYEAKESGKNNYILA</sequence>
<name>A0A1I4IAY9_9FIRM</name>
<dbReference type="SMART" id="SM00267">
    <property type="entry name" value="GGDEF"/>
    <property type="match status" value="1"/>
</dbReference>
<keyword evidence="1" id="KW-1133">Transmembrane helix</keyword>
<protein>
    <submittedName>
        <fullName evidence="3">Diguanylate cyclase (GGDEF) domain-containing protein</fullName>
    </submittedName>
</protein>
<keyword evidence="1" id="KW-0812">Transmembrane</keyword>
<dbReference type="EMBL" id="FOTI01000015">
    <property type="protein sequence ID" value="SFL50931.1"/>
    <property type="molecule type" value="Genomic_DNA"/>
</dbReference>
<evidence type="ECO:0000259" key="2">
    <source>
        <dbReference type="PROSITE" id="PS50887"/>
    </source>
</evidence>
<gene>
    <name evidence="3" type="ORF">SAMN02983006_01359</name>
</gene>
<organism evidence="3 4">
    <name type="scientific">Halanaerobium salsuginis</name>
    <dbReference type="NCBI Taxonomy" id="29563"/>
    <lineage>
        <taxon>Bacteria</taxon>
        <taxon>Bacillati</taxon>
        <taxon>Bacillota</taxon>
        <taxon>Clostridia</taxon>
        <taxon>Halanaerobiales</taxon>
        <taxon>Halanaerobiaceae</taxon>
        <taxon>Halanaerobium</taxon>
    </lineage>
</organism>
<proteinExistence type="predicted"/>
<dbReference type="InterPro" id="IPR050469">
    <property type="entry name" value="Diguanylate_Cyclase"/>
</dbReference>
<feature type="transmembrane region" description="Helical" evidence="1">
    <location>
        <begin position="96"/>
        <end position="113"/>
    </location>
</feature>
<dbReference type="CDD" id="cd01949">
    <property type="entry name" value="GGDEF"/>
    <property type="match status" value="1"/>
</dbReference>
<dbReference type="NCBIfam" id="TIGR00254">
    <property type="entry name" value="GGDEF"/>
    <property type="match status" value="1"/>
</dbReference>
<evidence type="ECO:0000313" key="4">
    <source>
        <dbReference type="Proteomes" id="UP000199006"/>
    </source>
</evidence>
<dbReference type="Gene3D" id="3.30.70.270">
    <property type="match status" value="1"/>
</dbReference>
<dbReference type="PANTHER" id="PTHR45138">
    <property type="entry name" value="REGULATORY COMPONENTS OF SENSORY TRANSDUCTION SYSTEM"/>
    <property type="match status" value="1"/>
</dbReference>
<dbReference type="Proteomes" id="UP000199006">
    <property type="component" value="Unassembled WGS sequence"/>
</dbReference>
<dbReference type="AlphaFoldDB" id="A0A1I4IAY9"/>
<dbReference type="InterPro" id="IPR043128">
    <property type="entry name" value="Rev_trsase/Diguanyl_cyclase"/>
</dbReference>
<dbReference type="PROSITE" id="PS50887">
    <property type="entry name" value="GGDEF"/>
    <property type="match status" value="1"/>
</dbReference>
<evidence type="ECO:0000313" key="3">
    <source>
        <dbReference type="EMBL" id="SFL50931.1"/>
    </source>
</evidence>
<feature type="transmembrane region" description="Helical" evidence="1">
    <location>
        <begin position="120"/>
        <end position="138"/>
    </location>
</feature>
<evidence type="ECO:0000256" key="1">
    <source>
        <dbReference type="SAM" id="Phobius"/>
    </source>
</evidence>
<accession>A0A1I4IAY9</accession>
<dbReference type="SUPFAM" id="SSF55073">
    <property type="entry name" value="Nucleotide cyclase"/>
    <property type="match status" value="1"/>
</dbReference>
<feature type="transmembrane region" description="Helical" evidence="1">
    <location>
        <begin position="15"/>
        <end position="36"/>
    </location>
</feature>
<dbReference type="GO" id="GO:1902201">
    <property type="term" value="P:negative regulation of bacterial-type flagellum-dependent cell motility"/>
    <property type="evidence" value="ECO:0007669"/>
    <property type="project" value="TreeGrafter"/>
</dbReference>
<dbReference type="GO" id="GO:0052621">
    <property type="term" value="F:diguanylate cyclase activity"/>
    <property type="evidence" value="ECO:0007669"/>
    <property type="project" value="TreeGrafter"/>
</dbReference>
<dbReference type="GO" id="GO:0043709">
    <property type="term" value="P:cell adhesion involved in single-species biofilm formation"/>
    <property type="evidence" value="ECO:0007669"/>
    <property type="project" value="TreeGrafter"/>
</dbReference>
<dbReference type="InterPro" id="IPR000160">
    <property type="entry name" value="GGDEF_dom"/>
</dbReference>
<dbReference type="InterPro" id="IPR029787">
    <property type="entry name" value="Nucleotide_cyclase"/>
</dbReference>
<feature type="transmembrane region" description="Helical" evidence="1">
    <location>
        <begin position="42"/>
        <end position="59"/>
    </location>
</feature>
<dbReference type="RefSeq" id="WP_177181385.1">
    <property type="nucleotide sequence ID" value="NZ_FOTI01000015.1"/>
</dbReference>
<dbReference type="PANTHER" id="PTHR45138:SF9">
    <property type="entry name" value="DIGUANYLATE CYCLASE DGCM-RELATED"/>
    <property type="match status" value="1"/>
</dbReference>
<keyword evidence="4" id="KW-1185">Reference proteome</keyword>
<dbReference type="FunFam" id="3.30.70.270:FF:000001">
    <property type="entry name" value="Diguanylate cyclase domain protein"/>
    <property type="match status" value="1"/>
</dbReference>
<feature type="domain" description="GGDEF" evidence="2">
    <location>
        <begin position="233"/>
        <end position="359"/>
    </location>
</feature>
<dbReference type="GO" id="GO:0005886">
    <property type="term" value="C:plasma membrane"/>
    <property type="evidence" value="ECO:0007669"/>
    <property type="project" value="TreeGrafter"/>
</dbReference>
<feature type="transmembrane region" description="Helical" evidence="1">
    <location>
        <begin position="71"/>
        <end position="90"/>
    </location>
</feature>
<keyword evidence="1" id="KW-0472">Membrane</keyword>
<reference evidence="3 4" key="1">
    <citation type="submission" date="2016-10" db="EMBL/GenBank/DDBJ databases">
        <authorList>
            <person name="de Groot N.N."/>
        </authorList>
    </citation>
    <scope>NUCLEOTIDE SEQUENCE [LARGE SCALE GENOMIC DNA]</scope>
    <source>
        <strain evidence="3 4">ATCC 51327</strain>
    </source>
</reference>
<dbReference type="Pfam" id="PF00990">
    <property type="entry name" value="GGDEF"/>
    <property type="match status" value="1"/>
</dbReference>